<proteinExistence type="predicted"/>
<keyword evidence="4" id="KW-1185">Reference proteome</keyword>
<evidence type="ECO:0000313" key="4">
    <source>
        <dbReference type="Proteomes" id="UP000183496"/>
    </source>
</evidence>
<reference evidence="3 4" key="1">
    <citation type="submission" date="2016-10" db="EMBL/GenBank/DDBJ databases">
        <authorList>
            <person name="Varghese N."/>
            <person name="Submissions S."/>
        </authorList>
    </citation>
    <scope>NUCLEOTIDE SEQUENCE [LARGE SCALE GENOMIC DNA]</scope>
    <source>
        <strain evidence="4">DSM 19823 / KCTC 23066 / CCTCC M 208030 / D25</strain>
    </source>
</reference>
<evidence type="ECO:0000256" key="1">
    <source>
        <dbReference type="SAM" id="SignalP"/>
    </source>
</evidence>
<keyword evidence="1" id="KW-0732">Signal</keyword>
<evidence type="ECO:0000313" key="3">
    <source>
        <dbReference type="EMBL" id="SER40332.1"/>
    </source>
</evidence>
<sequence>MPYNYRTMNNKIIIASLAIALSVGACQSKTEKESTSSEILESTSASHTSTLIGHKAEIQFPEMKATIEYTSTDTLHWSTVGENGAVNEGDEKMSYKALGEDLHFLNWIEQDGFTVSQIINTKTGEVTAFWSYNGADQKRESQFVTGTFRLID</sequence>
<comment type="caution">
    <text evidence="3">The sequence shown here is derived from an EMBL/GenBank/DDBJ whole genome shotgun (WGS) entry which is preliminary data.</text>
</comment>
<dbReference type="Gene3D" id="2.40.128.20">
    <property type="match status" value="1"/>
</dbReference>
<evidence type="ECO:0000259" key="2">
    <source>
        <dbReference type="Pfam" id="PF22036"/>
    </source>
</evidence>
<name>A0AAJ4W671_MYRPR</name>
<dbReference type="KEGG" id="mpw:MPR_2911"/>
<dbReference type="PROSITE" id="PS51257">
    <property type="entry name" value="PROKAR_LIPOPROTEIN"/>
    <property type="match status" value="1"/>
</dbReference>
<feature type="signal peptide" evidence="1">
    <location>
        <begin position="1"/>
        <end position="25"/>
    </location>
</feature>
<dbReference type="EMBL" id="FOFY01000015">
    <property type="protein sequence ID" value="SER40332.1"/>
    <property type="molecule type" value="Genomic_DNA"/>
</dbReference>
<gene>
    <name evidence="3" type="ORF">SAMN04488089_11522</name>
</gene>
<feature type="domain" description="MoaF-like" evidence="2">
    <location>
        <begin position="52"/>
        <end position="135"/>
    </location>
</feature>
<protein>
    <recommendedName>
        <fullName evidence="2">MoaF-like domain-containing protein</fullName>
    </recommendedName>
</protein>
<feature type="chain" id="PRO_5042574790" description="MoaF-like domain-containing protein" evidence="1">
    <location>
        <begin position="26"/>
        <end position="152"/>
    </location>
</feature>
<accession>A0AAJ4W671</accession>
<dbReference type="AlphaFoldDB" id="A0AAJ4W671"/>
<dbReference type="Pfam" id="PF22036">
    <property type="entry name" value="MoaF_like"/>
    <property type="match status" value="1"/>
</dbReference>
<dbReference type="InterPro" id="IPR053892">
    <property type="entry name" value="MoaF-like"/>
</dbReference>
<dbReference type="InterPro" id="IPR012674">
    <property type="entry name" value="Calycin"/>
</dbReference>
<organism evidence="3 4">
    <name type="scientific">Myroides profundi</name>
    <dbReference type="NCBI Taxonomy" id="480520"/>
    <lineage>
        <taxon>Bacteria</taxon>
        <taxon>Pseudomonadati</taxon>
        <taxon>Bacteroidota</taxon>
        <taxon>Flavobacteriia</taxon>
        <taxon>Flavobacteriales</taxon>
        <taxon>Flavobacteriaceae</taxon>
        <taxon>Myroides</taxon>
    </lineage>
</organism>
<dbReference type="Proteomes" id="UP000183496">
    <property type="component" value="Unassembled WGS sequence"/>
</dbReference>